<dbReference type="EMBL" id="JASSZA010000011">
    <property type="protein sequence ID" value="KAK2098084.1"/>
    <property type="molecule type" value="Genomic_DNA"/>
</dbReference>
<dbReference type="PANTHER" id="PTHR45814">
    <property type="entry name" value="HISTONE-LYSINE N-METHYLTRANSFERASE SETD1"/>
    <property type="match status" value="1"/>
</dbReference>
<proteinExistence type="predicted"/>
<dbReference type="InterPro" id="IPR044570">
    <property type="entry name" value="Set1-like"/>
</dbReference>
<keyword evidence="2" id="KW-0489">Methyltransferase</keyword>
<dbReference type="Proteomes" id="UP001266305">
    <property type="component" value="Unassembled WGS sequence"/>
</dbReference>
<feature type="region of interest" description="Disordered" evidence="7">
    <location>
        <begin position="48"/>
        <end position="72"/>
    </location>
</feature>
<reference evidence="8 9" key="1">
    <citation type="submission" date="2023-05" db="EMBL/GenBank/DDBJ databases">
        <title>B98-5 Cell Line De Novo Hybrid Assembly: An Optical Mapping Approach.</title>
        <authorList>
            <person name="Kananen K."/>
            <person name="Auerbach J.A."/>
            <person name="Kautto E."/>
            <person name="Blachly J.S."/>
        </authorList>
    </citation>
    <scope>NUCLEOTIDE SEQUENCE [LARGE SCALE GENOMIC DNA]</scope>
    <source>
        <strain evidence="8">B95-8</strain>
        <tissue evidence="8">Cell line</tissue>
    </source>
</reference>
<evidence type="ECO:0000313" key="9">
    <source>
        <dbReference type="Proteomes" id="UP001266305"/>
    </source>
</evidence>
<keyword evidence="5" id="KW-0156">Chromatin regulator</keyword>
<evidence type="ECO:0000256" key="5">
    <source>
        <dbReference type="ARBA" id="ARBA00022853"/>
    </source>
</evidence>
<evidence type="ECO:0000256" key="3">
    <source>
        <dbReference type="ARBA" id="ARBA00022679"/>
    </source>
</evidence>
<sequence length="237" mass="26250">MLSLDGPLVWPPVGATFGRDLLLPSGQPQTPVFPSTHDPQMVTLDFQNAGIPACPPPLPPQPPPPPSPMEPTKLPFKDLDNQWPSNAIPPGSRGHDEVTEEYVELAKSQGLWHQPPKKCHEDLVPPAGSLKLSPSQPFFWPHLEFEEMTILYDIWNSGIDEDICFLCVTCERLLQQGKGMDWLNNTLWAYHPYVLLVCGLSPFWSAGSPHSPLWAPPPSLEQPMVPMELAACITIIS</sequence>
<comment type="subcellular location">
    <subcellularLocation>
        <location evidence="1">Nucleus</location>
    </subcellularLocation>
</comment>
<organism evidence="8 9">
    <name type="scientific">Saguinus oedipus</name>
    <name type="common">Cotton-top tamarin</name>
    <name type="synonym">Oedipomidas oedipus</name>
    <dbReference type="NCBI Taxonomy" id="9490"/>
    <lineage>
        <taxon>Eukaryota</taxon>
        <taxon>Metazoa</taxon>
        <taxon>Chordata</taxon>
        <taxon>Craniata</taxon>
        <taxon>Vertebrata</taxon>
        <taxon>Euteleostomi</taxon>
        <taxon>Mammalia</taxon>
        <taxon>Eutheria</taxon>
        <taxon>Euarchontoglires</taxon>
        <taxon>Primates</taxon>
        <taxon>Haplorrhini</taxon>
        <taxon>Platyrrhini</taxon>
        <taxon>Cebidae</taxon>
        <taxon>Callitrichinae</taxon>
        <taxon>Saguinus</taxon>
    </lineage>
</organism>
<name>A0ABQ9UM12_SAGOE</name>
<keyword evidence="6" id="KW-0539">Nucleus</keyword>
<evidence type="ECO:0000313" key="8">
    <source>
        <dbReference type="EMBL" id="KAK2098084.1"/>
    </source>
</evidence>
<keyword evidence="3" id="KW-0808">Transferase</keyword>
<accession>A0ABQ9UM12</accession>
<feature type="compositionally biased region" description="Pro residues" evidence="7">
    <location>
        <begin position="53"/>
        <end position="69"/>
    </location>
</feature>
<dbReference type="PANTHER" id="PTHR45814:SF1">
    <property type="entry name" value="HISTONE-LYSINE N-METHYLTRANSFERASE SETD1B"/>
    <property type="match status" value="1"/>
</dbReference>
<keyword evidence="9" id="KW-1185">Reference proteome</keyword>
<evidence type="ECO:0000256" key="4">
    <source>
        <dbReference type="ARBA" id="ARBA00022691"/>
    </source>
</evidence>
<comment type="caution">
    <text evidence="8">The sequence shown here is derived from an EMBL/GenBank/DDBJ whole genome shotgun (WGS) entry which is preliminary data.</text>
</comment>
<evidence type="ECO:0000256" key="2">
    <source>
        <dbReference type="ARBA" id="ARBA00022603"/>
    </source>
</evidence>
<gene>
    <name evidence="8" type="primary">SETD1B_5</name>
    <name evidence="8" type="ORF">P7K49_023535</name>
</gene>
<keyword evidence="4" id="KW-0949">S-adenosyl-L-methionine</keyword>
<protein>
    <submittedName>
        <fullName evidence="8">Histone-lysine N-methyltransferase setd1b</fullName>
    </submittedName>
</protein>
<evidence type="ECO:0000256" key="7">
    <source>
        <dbReference type="SAM" id="MobiDB-lite"/>
    </source>
</evidence>
<evidence type="ECO:0000256" key="1">
    <source>
        <dbReference type="ARBA" id="ARBA00004123"/>
    </source>
</evidence>
<evidence type="ECO:0000256" key="6">
    <source>
        <dbReference type="ARBA" id="ARBA00023242"/>
    </source>
</evidence>